<evidence type="ECO:0000256" key="1">
    <source>
        <dbReference type="SAM" id="MobiDB-lite"/>
    </source>
</evidence>
<organism evidence="3 4">
    <name type="scientific">Pseudolysinimonas kribbensis</name>
    <dbReference type="NCBI Taxonomy" id="433641"/>
    <lineage>
        <taxon>Bacteria</taxon>
        <taxon>Bacillati</taxon>
        <taxon>Actinomycetota</taxon>
        <taxon>Actinomycetes</taxon>
        <taxon>Micrococcales</taxon>
        <taxon>Microbacteriaceae</taxon>
        <taxon>Pseudolysinimonas</taxon>
    </lineage>
</organism>
<dbReference type="InterPro" id="IPR036457">
    <property type="entry name" value="PPM-type-like_dom_sf"/>
</dbReference>
<gene>
    <name evidence="3" type="ORF">GCM10025881_04880</name>
</gene>
<comment type="caution">
    <text evidence="3">The sequence shown here is derived from an EMBL/GenBank/DDBJ whole genome shotgun (WGS) entry which is preliminary data.</text>
</comment>
<keyword evidence="4" id="KW-1185">Reference proteome</keyword>
<feature type="domain" description="PPM-type phosphatase" evidence="2">
    <location>
        <begin position="24"/>
        <end position="247"/>
    </location>
</feature>
<dbReference type="Proteomes" id="UP001157034">
    <property type="component" value="Unassembled WGS sequence"/>
</dbReference>
<dbReference type="InterPro" id="IPR001932">
    <property type="entry name" value="PPM-type_phosphatase-like_dom"/>
</dbReference>
<dbReference type="SUPFAM" id="SSF81606">
    <property type="entry name" value="PP2C-like"/>
    <property type="match status" value="1"/>
</dbReference>
<dbReference type="Pfam" id="PF13672">
    <property type="entry name" value="PP2C_2"/>
    <property type="match status" value="1"/>
</dbReference>
<dbReference type="CDD" id="cd00143">
    <property type="entry name" value="PP2Cc"/>
    <property type="match status" value="1"/>
</dbReference>
<evidence type="ECO:0000259" key="2">
    <source>
        <dbReference type="PROSITE" id="PS51746"/>
    </source>
</evidence>
<dbReference type="PANTHER" id="PTHR47992">
    <property type="entry name" value="PROTEIN PHOSPHATASE"/>
    <property type="match status" value="1"/>
</dbReference>
<dbReference type="PROSITE" id="PS51746">
    <property type="entry name" value="PPM_2"/>
    <property type="match status" value="1"/>
</dbReference>
<dbReference type="SMART" id="SM00332">
    <property type="entry name" value="PP2Cc"/>
    <property type="match status" value="1"/>
</dbReference>
<proteinExistence type="predicted"/>
<reference evidence="4" key="1">
    <citation type="journal article" date="2019" name="Int. J. Syst. Evol. Microbiol.">
        <title>The Global Catalogue of Microorganisms (GCM) 10K type strain sequencing project: providing services to taxonomists for standard genome sequencing and annotation.</title>
        <authorList>
            <consortium name="The Broad Institute Genomics Platform"/>
            <consortium name="The Broad Institute Genome Sequencing Center for Infectious Disease"/>
            <person name="Wu L."/>
            <person name="Ma J."/>
        </authorList>
    </citation>
    <scope>NUCLEOTIDE SEQUENCE [LARGE SCALE GENOMIC DNA]</scope>
    <source>
        <strain evidence="4">NBRC 108894</strain>
    </source>
</reference>
<accession>A0ABQ6K2V2</accession>
<feature type="region of interest" description="Disordered" evidence="1">
    <location>
        <begin position="224"/>
        <end position="247"/>
    </location>
</feature>
<dbReference type="RefSeq" id="WP_284252569.1">
    <property type="nucleotide sequence ID" value="NZ_BSVB01000001.1"/>
</dbReference>
<evidence type="ECO:0000313" key="3">
    <source>
        <dbReference type="EMBL" id="GMA93664.1"/>
    </source>
</evidence>
<dbReference type="Gene3D" id="3.60.40.10">
    <property type="entry name" value="PPM-type phosphatase domain"/>
    <property type="match status" value="1"/>
</dbReference>
<sequence length="247" mass="26669">MTIVGRDRRERHIPLPDRGELVLAWAARTDTGHKRQANEDSAVIGFPIFAIADGMGGHSAGDRASAIVVERLGRERGAAFLDLARLEAAIVEAAHDIDTLGDGMPAGVGTTLTGAALVVDDGEPVFAVFNIGDSRVYRFENNELAQLTVDHSVVQELVDAGMIERRDAEHHPEANVITRAIGFHDDPDPDVWAVPAHAGLRLLLCSDGLTKEIGDDRIRLHLAAGMPPGRRPRHWSTPRSRPADATT</sequence>
<evidence type="ECO:0000313" key="4">
    <source>
        <dbReference type="Proteomes" id="UP001157034"/>
    </source>
</evidence>
<dbReference type="SMART" id="SM00331">
    <property type="entry name" value="PP2C_SIG"/>
    <property type="match status" value="1"/>
</dbReference>
<name>A0ABQ6K2V2_9MICO</name>
<protein>
    <recommendedName>
        <fullName evidence="2">PPM-type phosphatase domain-containing protein</fullName>
    </recommendedName>
</protein>
<dbReference type="InterPro" id="IPR015655">
    <property type="entry name" value="PP2C"/>
</dbReference>
<dbReference type="EMBL" id="BSVB01000001">
    <property type="protein sequence ID" value="GMA93664.1"/>
    <property type="molecule type" value="Genomic_DNA"/>
</dbReference>